<evidence type="ECO:0000313" key="2">
    <source>
        <dbReference type="EMBL" id="MBA8888759.1"/>
    </source>
</evidence>
<dbReference type="InterPro" id="IPR036249">
    <property type="entry name" value="Thioredoxin-like_sf"/>
</dbReference>
<keyword evidence="3" id="KW-1185">Reference proteome</keyword>
<dbReference type="InterPro" id="IPR001853">
    <property type="entry name" value="DSBA-like_thioredoxin_dom"/>
</dbReference>
<dbReference type="PANTHER" id="PTHR13887:SF41">
    <property type="entry name" value="THIOREDOXIN SUPERFAMILY PROTEIN"/>
    <property type="match status" value="1"/>
</dbReference>
<evidence type="ECO:0000313" key="3">
    <source>
        <dbReference type="Proteomes" id="UP000550401"/>
    </source>
</evidence>
<name>A0A839F4L6_9GAMM</name>
<dbReference type="Gene3D" id="3.40.30.10">
    <property type="entry name" value="Glutaredoxin"/>
    <property type="match status" value="1"/>
</dbReference>
<dbReference type="GO" id="GO:0016853">
    <property type="term" value="F:isomerase activity"/>
    <property type="evidence" value="ECO:0007669"/>
    <property type="project" value="UniProtKB-KW"/>
</dbReference>
<dbReference type="EMBL" id="JACGXL010000005">
    <property type="protein sequence ID" value="MBA8888759.1"/>
    <property type="molecule type" value="Genomic_DNA"/>
</dbReference>
<dbReference type="AlphaFoldDB" id="A0A839F4L6"/>
<keyword evidence="2" id="KW-0413">Isomerase</keyword>
<dbReference type="CDD" id="cd03024">
    <property type="entry name" value="DsbA_FrnE"/>
    <property type="match status" value="1"/>
</dbReference>
<evidence type="ECO:0000259" key="1">
    <source>
        <dbReference type="Pfam" id="PF01323"/>
    </source>
</evidence>
<sequence length="227" mass="24772">MDRSIQEFTPMANPPIRIDFVSDVVCPWCAVGLNSLERALERIGGAVEVDLHFQPFELNPGMVAEGEDATSHLVAKYGLSREQLDRNRATIRARGADVGFAFGERGRIYNTFDAHRLLHWAGTLGAAQQRALKHALLQAYHGDARDVSDHDVLVAVAEAAGLDGARARALLASGEFADAVREQERFFTERGIHGVPAVILNERHLISGGQPVDVFEQALRRVAAGDV</sequence>
<protein>
    <submittedName>
        <fullName evidence="2">Putative DsbA family dithiol-disulfide isomerase</fullName>
    </submittedName>
</protein>
<proteinExistence type="predicted"/>
<organism evidence="2 3">
    <name type="scientific">Dokdonella fugitiva</name>
    <dbReference type="NCBI Taxonomy" id="328517"/>
    <lineage>
        <taxon>Bacteria</taxon>
        <taxon>Pseudomonadati</taxon>
        <taxon>Pseudomonadota</taxon>
        <taxon>Gammaproteobacteria</taxon>
        <taxon>Lysobacterales</taxon>
        <taxon>Rhodanobacteraceae</taxon>
        <taxon>Dokdonella</taxon>
    </lineage>
</organism>
<dbReference type="Proteomes" id="UP000550401">
    <property type="component" value="Unassembled WGS sequence"/>
</dbReference>
<dbReference type="SUPFAM" id="SSF52833">
    <property type="entry name" value="Thioredoxin-like"/>
    <property type="match status" value="1"/>
</dbReference>
<feature type="domain" description="DSBA-like thioredoxin" evidence="1">
    <location>
        <begin position="18"/>
        <end position="219"/>
    </location>
</feature>
<comment type="caution">
    <text evidence="2">The sequence shown here is derived from an EMBL/GenBank/DDBJ whole genome shotgun (WGS) entry which is preliminary data.</text>
</comment>
<accession>A0A839F4L6</accession>
<reference evidence="2 3" key="1">
    <citation type="submission" date="2020-07" db="EMBL/GenBank/DDBJ databases">
        <title>Genomic Encyclopedia of Type Strains, Phase IV (KMG-V): Genome sequencing to study the core and pangenomes of soil and plant-associated prokaryotes.</title>
        <authorList>
            <person name="Whitman W."/>
        </authorList>
    </citation>
    <scope>NUCLEOTIDE SEQUENCE [LARGE SCALE GENOMIC DNA]</scope>
    <source>
        <strain evidence="2 3">RH2WT43</strain>
    </source>
</reference>
<gene>
    <name evidence="2" type="ORF">FHW12_002995</name>
</gene>
<dbReference type="GO" id="GO:0016491">
    <property type="term" value="F:oxidoreductase activity"/>
    <property type="evidence" value="ECO:0007669"/>
    <property type="project" value="InterPro"/>
</dbReference>
<dbReference type="Pfam" id="PF01323">
    <property type="entry name" value="DSBA"/>
    <property type="match status" value="1"/>
</dbReference>
<dbReference type="PANTHER" id="PTHR13887">
    <property type="entry name" value="GLUTATHIONE S-TRANSFERASE KAPPA"/>
    <property type="match status" value="1"/>
</dbReference>